<name>A0A1G8UTA6_9FLAO</name>
<reference evidence="2 3" key="1">
    <citation type="submission" date="2016-10" db="EMBL/GenBank/DDBJ databases">
        <authorList>
            <person name="de Groot N.N."/>
        </authorList>
    </citation>
    <scope>NUCLEOTIDE SEQUENCE [LARGE SCALE GENOMIC DNA]</scope>
    <source>
        <strain evidence="2 3">CGMCC 1.10076</strain>
    </source>
</reference>
<feature type="transmembrane region" description="Helical" evidence="1">
    <location>
        <begin position="28"/>
        <end position="49"/>
    </location>
</feature>
<keyword evidence="1" id="KW-0472">Membrane</keyword>
<gene>
    <name evidence="2" type="ORF">SAMN04487935_1038</name>
</gene>
<keyword evidence="1" id="KW-0812">Transmembrane</keyword>
<dbReference type="Proteomes" id="UP000199580">
    <property type="component" value="Unassembled WGS sequence"/>
</dbReference>
<dbReference type="RefSeq" id="WP_091392538.1">
    <property type="nucleotide sequence ID" value="NZ_BKAI01000018.1"/>
</dbReference>
<protein>
    <recommendedName>
        <fullName evidence="4">Holin</fullName>
    </recommendedName>
</protein>
<dbReference type="EMBL" id="FNEZ01000002">
    <property type="protein sequence ID" value="SDJ57033.1"/>
    <property type="molecule type" value="Genomic_DNA"/>
</dbReference>
<evidence type="ECO:0000256" key="1">
    <source>
        <dbReference type="SAM" id="Phobius"/>
    </source>
</evidence>
<organism evidence="2 3">
    <name type="scientific">Flavobacterium noncentrifugens</name>
    <dbReference type="NCBI Taxonomy" id="1128970"/>
    <lineage>
        <taxon>Bacteria</taxon>
        <taxon>Pseudomonadati</taxon>
        <taxon>Bacteroidota</taxon>
        <taxon>Flavobacteriia</taxon>
        <taxon>Flavobacteriales</taxon>
        <taxon>Flavobacteriaceae</taxon>
        <taxon>Flavobacterium</taxon>
    </lineage>
</organism>
<evidence type="ECO:0000313" key="2">
    <source>
        <dbReference type="EMBL" id="SDJ57033.1"/>
    </source>
</evidence>
<dbReference type="AlphaFoldDB" id="A0A1G8UTA6"/>
<keyword evidence="3" id="KW-1185">Reference proteome</keyword>
<evidence type="ECO:0000313" key="3">
    <source>
        <dbReference type="Proteomes" id="UP000199580"/>
    </source>
</evidence>
<dbReference type="STRING" id="1128970.SAMN04487935_1038"/>
<accession>A0A1G8UTA6</accession>
<evidence type="ECO:0008006" key="4">
    <source>
        <dbReference type="Google" id="ProtNLM"/>
    </source>
</evidence>
<proteinExistence type="predicted"/>
<keyword evidence="1" id="KW-1133">Transmembrane helix</keyword>
<sequence>METNISLKTGTAAGTLLSILPNLHSEDIAKTTILAVLGAIVSFTATLFLKMLTKVKKK</sequence>